<reference evidence="3 4" key="1">
    <citation type="journal article" date="2022" name="Nat. Plants">
        <title>Genomes of leafy and leafless Platanthera orchids illuminate the evolution of mycoheterotrophy.</title>
        <authorList>
            <person name="Li M.H."/>
            <person name="Liu K.W."/>
            <person name="Li Z."/>
            <person name="Lu H.C."/>
            <person name="Ye Q.L."/>
            <person name="Zhang D."/>
            <person name="Wang J.Y."/>
            <person name="Li Y.F."/>
            <person name="Zhong Z.M."/>
            <person name="Liu X."/>
            <person name="Yu X."/>
            <person name="Liu D.K."/>
            <person name="Tu X.D."/>
            <person name="Liu B."/>
            <person name="Hao Y."/>
            <person name="Liao X.Y."/>
            <person name="Jiang Y.T."/>
            <person name="Sun W.H."/>
            <person name="Chen J."/>
            <person name="Chen Y.Q."/>
            <person name="Ai Y."/>
            <person name="Zhai J.W."/>
            <person name="Wu S.S."/>
            <person name="Zhou Z."/>
            <person name="Hsiao Y.Y."/>
            <person name="Wu W.L."/>
            <person name="Chen Y.Y."/>
            <person name="Lin Y.F."/>
            <person name="Hsu J.L."/>
            <person name="Li C.Y."/>
            <person name="Wang Z.W."/>
            <person name="Zhao X."/>
            <person name="Zhong W.Y."/>
            <person name="Ma X.K."/>
            <person name="Ma L."/>
            <person name="Huang J."/>
            <person name="Chen G.Z."/>
            <person name="Huang M.Z."/>
            <person name="Huang L."/>
            <person name="Peng D.H."/>
            <person name="Luo Y.B."/>
            <person name="Zou S.Q."/>
            <person name="Chen S.P."/>
            <person name="Lan S."/>
            <person name="Tsai W.C."/>
            <person name="Van de Peer Y."/>
            <person name="Liu Z.J."/>
        </authorList>
    </citation>
    <scope>NUCLEOTIDE SEQUENCE [LARGE SCALE GENOMIC DNA]</scope>
    <source>
        <tissue evidence="3">Flower</tissue>
    </source>
</reference>
<evidence type="ECO:0000259" key="2">
    <source>
        <dbReference type="Pfam" id="PF13266"/>
    </source>
</evidence>
<feature type="region of interest" description="Disordered" evidence="1">
    <location>
        <begin position="119"/>
        <end position="155"/>
    </location>
</feature>
<name>A0ABR2MS51_9ASPA</name>
<proteinExistence type="predicted"/>
<feature type="compositionally biased region" description="Polar residues" evidence="1">
    <location>
        <begin position="85"/>
        <end position="102"/>
    </location>
</feature>
<gene>
    <name evidence="3" type="ORF">KSP40_PGU010846</name>
</gene>
<feature type="compositionally biased region" description="Polar residues" evidence="1">
    <location>
        <begin position="1"/>
        <end position="24"/>
    </location>
</feature>
<dbReference type="PANTHER" id="PTHR31132">
    <property type="entry name" value="N-LYSINE METHYLTRANSFERASE"/>
    <property type="match status" value="1"/>
</dbReference>
<dbReference type="PANTHER" id="PTHR31132:SF13">
    <property type="entry name" value="N-LYSINE METHYLTRANSFERASE"/>
    <property type="match status" value="1"/>
</dbReference>
<accession>A0ABR2MS51</accession>
<feature type="region of interest" description="Disordered" evidence="1">
    <location>
        <begin position="1"/>
        <end position="40"/>
    </location>
</feature>
<dbReference type="Pfam" id="PF13266">
    <property type="entry name" value="DUF4057"/>
    <property type="match status" value="1"/>
</dbReference>
<comment type="caution">
    <text evidence="3">The sequence shown here is derived from an EMBL/GenBank/DDBJ whole genome shotgun (WGS) entry which is preliminary data.</text>
</comment>
<dbReference type="InterPro" id="IPR025131">
    <property type="entry name" value="DUF4057"/>
</dbReference>
<keyword evidence="4" id="KW-1185">Reference proteome</keyword>
<organism evidence="3 4">
    <name type="scientific">Platanthera guangdongensis</name>
    <dbReference type="NCBI Taxonomy" id="2320717"/>
    <lineage>
        <taxon>Eukaryota</taxon>
        <taxon>Viridiplantae</taxon>
        <taxon>Streptophyta</taxon>
        <taxon>Embryophyta</taxon>
        <taxon>Tracheophyta</taxon>
        <taxon>Spermatophyta</taxon>
        <taxon>Magnoliopsida</taxon>
        <taxon>Liliopsida</taxon>
        <taxon>Asparagales</taxon>
        <taxon>Orchidaceae</taxon>
        <taxon>Orchidoideae</taxon>
        <taxon>Orchideae</taxon>
        <taxon>Orchidinae</taxon>
        <taxon>Platanthera</taxon>
    </lineage>
</organism>
<evidence type="ECO:0000313" key="3">
    <source>
        <dbReference type="EMBL" id="KAK8966291.1"/>
    </source>
</evidence>
<feature type="domain" description="DUF4057" evidence="2">
    <location>
        <begin position="3"/>
        <end position="217"/>
    </location>
</feature>
<evidence type="ECO:0000313" key="4">
    <source>
        <dbReference type="Proteomes" id="UP001412067"/>
    </source>
</evidence>
<protein>
    <recommendedName>
        <fullName evidence="2">DUF4057 domain-containing protein</fullName>
    </recommendedName>
</protein>
<dbReference type="EMBL" id="JBBWWR010000005">
    <property type="protein sequence ID" value="KAK8966291.1"/>
    <property type="molecule type" value="Genomic_DNA"/>
</dbReference>
<sequence length="221" mass="23920">MEKSTPVRNPHTSTADLLTWSETQLPPPSQGDFTARRHHKHSSGISAALFGGQMTEEEVASVNKRKSCSGSKLREITGSRIFASANDNGESDSGGSLTNPDNRTSVRIYQQSMSSISQISFSTEENVSPKKPSSLPEVAKQRELSGSLETESDVAKKQLSDAKCKELSGHDIFGPPPEILPRPLAARNLELKGQLNFGEPAPRIIHTSVKVSSVSFSKSFI</sequence>
<evidence type="ECO:0000256" key="1">
    <source>
        <dbReference type="SAM" id="MobiDB-lite"/>
    </source>
</evidence>
<feature type="region of interest" description="Disordered" evidence="1">
    <location>
        <begin position="82"/>
        <end position="102"/>
    </location>
</feature>
<dbReference type="Proteomes" id="UP001412067">
    <property type="component" value="Unassembled WGS sequence"/>
</dbReference>